<proteinExistence type="predicted"/>
<dbReference type="PANTHER" id="PTHR33744">
    <property type="entry name" value="CARBOHYDRATE DIACID REGULATOR"/>
    <property type="match status" value="1"/>
</dbReference>
<protein>
    <submittedName>
        <fullName evidence="2">PucR family transcriptional regulator</fullName>
    </submittedName>
</protein>
<gene>
    <name evidence="2" type="ORF">ACFO0B_27065</name>
</gene>
<keyword evidence="3" id="KW-1185">Reference proteome</keyword>
<dbReference type="Proteomes" id="UP001595696">
    <property type="component" value="Unassembled WGS sequence"/>
</dbReference>
<feature type="domain" description="PucR C-terminal helix-turn-helix" evidence="1">
    <location>
        <begin position="283"/>
        <end position="340"/>
    </location>
</feature>
<organism evidence="2 3">
    <name type="scientific">Nocardia jiangsuensis</name>
    <dbReference type="NCBI Taxonomy" id="1691563"/>
    <lineage>
        <taxon>Bacteria</taxon>
        <taxon>Bacillati</taxon>
        <taxon>Actinomycetota</taxon>
        <taxon>Actinomycetes</taxon>
        <taxon>Mycobacteriales</taxon>
        <taxon>Nocardiaceae</taxon>
        <taxon>Nocardia</taxon>
    </lineage>
</organism>
<comment type="caution">
    <text evidence="2">The sequence shown here is derived from an EMBL/GenBank/DDBJ whole genome shotgun (WGS) entry which is preliminary data.</text>
</comment>
<evidence type="ECO:0000313" key="2">
    <source>
        <dbReference type="EMBL" id="MFC3965666.1"/>
    </source>
</evidence>
<name>A0ABV8E067_9NOCA</name>
<dbReference type="InterPro" id="IPR042070">
    <property type="entry name" value="PucR_C-HTH_sf"/>
</dbReference>
<dbReference type="Pfam" id="PF13556">
    <property type="entry name" value="HTH_30"/>
    <property type="match status" value="1"/>
</dbReference>
<dbReference type="PANTHER" id="PTHR33744:SF1">
    <property type="entry name" value="DNA-BINDING TRANSCRIPTIONAL ACTIVATOR ADER"/>
    <property type="match status" value="1"/>
</dbReference>
<evidence type="ECO:0000259" key="1">
    <source>
        <dbReference type="Pfam" id="PF13556"/>
    </source>
</evidence>
<dbReference type="InterPro" id="IPR025736">
    <property type="entry name" value="PucR_C-HTH_dom"/>
</dbReference>
<dbReference type="Gene3D" id="1.10.10.2840">
    <property type="entry name" value="PucR C-terminal helix-turn-helix domain"/>
    <property type="match status" value="1"/>
</dbReference>
<accession>A0ABV8E067</accession>
<dbReference type="RefSeq" id="WP_378615706.1">
    <property type="nucleotide sequence ID" value="NZ_JBHSAX010000022.1"/>
</dbReference>
<dbReference type="InterPro" id="IPR051448">
    <property type="entry name" value="CdaR-like_regulators"/>
</dbReference>
<sequence>MTALRIAGNDTLAQTCAECARALLDGHDAPGAVARLEQLAIHGARDELPLGTIQHAIHEAVGTAIETAAPRGDRDLAGRLGRVVDVLDLMITTVATGYLRELRILIDERQHAVRALTSALLAGNLDAGPAAAHGIRVAPRYLVLALAADLTDGDEPHRRPRRVRAVLAGRCGEDVLALLDDTGGIVLLPADRNGSGELRALVDALTEAAGVTLLATVEAAAVPRIPAAAQRVRRLLGTLTALHYPSGLYLIEDMALEYQLTLPGPARDRLAAVLRPLEQQPDLLTTLRAHMRNELRRRRTARELRIHPNTLDMRIKRITRLTGYDLTTVDGAWTLRSALIAHAHHAVAGHPPDVGFPP</sequence>
<dbReference type="EMBL" id="JBHSAX010000022">
    <property type="protein sequence ID" value="MFC3965666.1"/>
    <property type="molecule type" value="Genomic_DNA"/>
</dbReference>
<evidence type="ECO:0000313" key="3">
    <source>
        <dbReference type="Proteomes" id="UP001595696"/>
    </source>
</evidence>
<reference evidence="3" key="1">
    <citation type="journal article" date="2019" name="Int. J. Syst. Evol. Microbiol.">
        <title>The Global Catalogue of Microorganisms (GCM) 10K type strain sequencing project: providing services to taxonomists for standard genome sequencing and annotation.</title>
        <authorList>
            <consortium name="The Broad Institute Genomics Platform"/>
            <consortium name="The Broad Institute Genome Sequencing Center for Infectious Disease"/>
            <person name="Wu L."/>
            <person name="Ma J."/>
        </authorList>
    </citation>
    <scope>NUCLEOTIDE SEQUENCE [LARGE SCALE GENOMIC DNA]</scope>
    <source>
        <strain evidence="3">CGMCC 4.7330</strain>
    </source>
</reference>